<dbReference type="Proteomes" id="UP000322139">
    <property type="component" value="Unassembled WGS sequence"/>
</dbReference>
<dbReference type="GO" id="GO:0009403">
    <property type="term" value="P:toxin biosynthetic process"/>
    <property type="evidence" value="ECO:0007669"/>
    <property type="project" value="InterPro"/>
</dbReference>
<dbReference type="AlphaFoldDB" id="A0A5D4SRU5"/>
<dbReference type="Pfam" id="PF02674">
    <property type="entry name" value="Colicin_V"/>
    <property type="match status" value="1"/>
</dbReference>
<evidence type="ECO:0000313" key="8">
    <source>
        <dbReference type="Proteomes" id="UP000322139"/>
    </source>
</evidence>
<dbReference type="EMBL" id="VTER01000022">
    <property type="protein sequence ID" value="TYS40583.1"/>
    <property type="molecule type" value="Genomic_DNA"/>
</dbReference>
<accession>A0A5D4SRU5</accession>
<keyword evidence="2 5" id="KW-0812">Transmembrane</keyword>
<evidence type="ECO:0000256" key="2">
    <source>
        <dbReference type="ARBA" id="ARBA00022692"/>
    </source>
</evidence>
<gene>
    <name evidence="7" type="ORF">FZD47_00940</name>
    <name evidence="6" type="ORF">FZD51_25040</name>
</gene>
<dbReference type="Proteomes" id="UP000323732">
    <property type="component" value="Unassembled WGS sequence"/>
</dbReference>
<comment type="caution">
    <text evidence="7">The sequence shown here is derived from an EMBL/GenBank/DDBJ whole genome shotgun (WGS) entry which is preliminary data.</text>
</comment>
<organism evidence="7 9">
    <name type="scientific">Bacillus infantis</name>
    <dbReference type="NCBI Taxonomy" id="324767"/>
    <lineage>
        <taxon>Bacteria</taxon>
        <taxon>Bacillati</taxon>
        <taxon>Bacillota</taxon>
        <taxon>Bacilli</taxon>
        <taxon>Bacillales</taxon>
        <taxon>Bacillaceae</taxon>
        <taxon>Bacillus</taxon>
    </lineage>
</organism>
<name>A0A5D4SRU5_9BACI</name>
<dbReference type="RefSeq" id="WP_009796010.1">
    <property type="nucleotide sequence ID" value="NZ_CP160000.1"/>
</dbReference>
<evidence type="ECO:0000256" key="5">
    <source>
        <dbReference type="SAM" id="Phobius"/>
    </source>
</evidence>
<dbReference type="EMBL" id="VTES01000001">
    <property type="protein sequence ID" value="TYS66085.1"/>
    <property type="molecule type" value="Genomic_DNA"/>
</dbReference>
<evidence type="ECO:0000256" key="4">
    <source>
        <dbReference type="ARBA" id="ARBA00023136"/>
    </source>
</evidence>
<evidence type="ECO:0000256" key="3">
    <source>
        <dbReference type="ARBA" id="ARBA00022989"/>
    </source>
</evidence>
<sequence length="180" mass="20219">MLDLAILILLVFGFFMGLKRGFILQLIHLAGFIVAFIAANMYYDDLAPKLNLWVPYPNFGSDSSLQLFFDNANMEDAYYRAIAFVVIFFAVRIILQIIGSMLDFVSSLPVLKQLNVWAGGLLGFAEVYLIIFILLYIGALLPVEAVQQPIDDSGTAKFIINHTPALSQQLKEMWIEYKAA</sequence>
<comment type="subcellular location">
    <subcellularLocation>
        <location evidence="1">Membrane</location>
        <topology evidence="1">Multi-pass membrane protein</topology>
    </subcellularLocation>
</comment>
<dbReference type="InterPro" id="IPR003825">
    <property type="entry name" value="Colicin-V_CvpA"/>
</dbReference>
<feature type="transmembrane region" description="Helical" evidence="5">
    <location>
        <begin position="21"/>
        <end position="43"/>
    </location>
</feature>
<evidence type="ECO:0000313" key="7">
    <source>
        <dbReference type="EMBL" id="TYS66085.1"/>
    </source>
</evidence>
<keyword evidence="3 5" id="KW-1133">Transmembrane helix</keyword>
<feature type="transmembrane region" description="Helical" evidence="5">
    <location>
        <begin position="77"/>
        <end position="95"/>
    </location>
</feature>
<dbReference type="PANTHER" id="PTHR37306:SF1">
    <property type="entry name" value="COLICIN V PRODUCTION PROTEIN"/>
    <property type="match status" value="1"/>
</dbReference>
<evidence type="ECO:0000313" key="9">
    <source>
        <dbReference type="Proteomes" id="UP000323732"/>
    </source>
</evidence>
<reference evidence="8 9" key="1">
    <citation type="submission" date="2019-08" db="EMBL/GenBank/DDBJ databases">
        <title>Bacillus genomes from the desert of Cuatro Cienegas, Coahuila.</title>
        <authorList>
            <person name="Olmedo-Alvarez G."/>
        </authorList>
    </citation>
    <scope>NUCLEOTIDE SEQUENCE [LARGE SCALE GENOMIC DNA]</scope>
    <source>
        <strain evidence="7 9">CH37_1T</strain>
        <strain evidence="6 8">CH446_14T</strain>
    </source>
</reference>
<proteinExistence type="predicted"/>
<evidence type="ECO:0000313" key="6">
    <source>
        <dbReference type="EMBL" id="TYS40583.1"/>
    </source>
</evidence>
<feature type="transmembrane region" description="Helical" evidence="5">
    <location>
        <begin position="116"/>
        <end position="139"/>
    </location>
</feature>
<evidence type="ECO:0000256" key="1">
    <source>
        <dbReference type="ARBA" id="ARBA00004141"/>
    </source>
</evidence>
<protein>
    <submittedName>
        <fullName evidence="7">CvpA family protein</fullName>
    </submittedName>
</protein>
<dbReference type="GeneID" id="97350974"/>
<dbReference type="GO" id="GO:0016020">
    <property type="term" value="C:membrane"/>
    <property type="evidence" value="ECO:0007669"/>
    <property type="project" value="UniProtKB-SubCell"/>
</dbReference>
<dbReference type="PANTHER" id="PTHR37306">
    <property type="entry name" value="COLICIN V PRODUCTION PROTEIN"/>
    <property type="match status" value="1"/>
</dbReference>
<keyword evidence="4 5" id="KW-0472">Membrane</keyword>